<evidence type="ECO:0000313" key="2">
    <source>
        <dbReference type="EMBL" id="KAE9127491.1"/>
    </source>
</evidence>
<name>A0A6G0LQ01_9STRA</name>
<evidence type="ECO:0000256" key="1">
    <source>
        <dbReference type="SAM" id="MobiDB-lite"/>
    </source>
</evidence>
<proteinExistence type="predicted"/>
<comment type="caution">
    <text evidence="2">The sequence shown here is derived from an EMBL/GenBank/DDBJ whole genome shotgun (WGS) entry which is preliminary data.</text>
</comment>
<feature type="region of interest" description="Disordered" evidence="1">
    <location>
        <begin position="44"/>
        <end position="68"/>
    </location>
</feature>
<dbReference type="AlphaFoldDB" id="A0A6G0LQ01"/>
<evidence type="ECO:0000313" key="3">
    <source>
        <dbReference type="Proteomes" id="UP000488956"/>
    </source>
</evidence>
<dbReference type="EMBL" id="QXFX01000174">
    <property type="protein sequence ID" value="KAE9127491.1"/>
    <property type="molecule type" value="Genomic_DNA"/>
</dbReference>
<organism evidence="2 3">
    <name type="scientific">Phytophthora fragariae</name>
    <dbReference type="NCBI Taxonomy" id="53985"/>
    <lineage>
        <taxon>Eukaryota</taxon>
        <taxon>Sar</taxon>
        <taxon>Stramenopiles</taxon>
        <taxon>Oomycota</taxon>
        <taxon>Peronosporomycetes</taxon>
        <taxon>Peronosporales</taxon>
        <taxon>Peronosporaceae</taxon>
        <taxon>Phytophthora</taxon>
    </lineage>
</organism>
<accession>A0A6G0LQ01</accession>
<gene>
    <name evidence="2" type="ORF">PF010_g4865</name>
</gene>
<protein>
    <submittedName>
        <fullName evidence="2">Uncharacterized protein</fullName>
    </submittedName>
</protein>
<dbReference type="Proteomes" id="UP000488956">
    <property type="component" value="Unassembled WGS sequence"/>
</dbReference>
<sequence length="114" mass="12798">MGRGKALSKEEHWWIVGLADAGLLLYEIERRTGRARISLRRVVAEERGPQTDTDTGKAGNAGRQADLSERETRLLERAAATGAHTATELKSKYGCKASVRMVQRMLHDVYFLVW</sequence>
<reference evidence="2 3" key="1">
    <citation type="submission" date="2018-09" db="EMBL/GenBank/DDBJ databases">
        <title>Genomic investigation of the strawberry pathogen Phytophthora fragariae indicates pathogenicity is determined by transcriptional variation in three key races.</title>
        <authorList>
            <person name="Adams T.M."/>
            <person name="Armitage A.D."/>
            <person name="Sobczyk M.K."/>
            <person name="Bates H.J."/>
            <person name="Dunwell J.M."/>
            <person name="Nellist C.F."/>
            <person name="Harrison R.J."/>
        </authorList>
    </citation>
    <scope>NUCLEOTIDE SEQUENCE [LARGE SCALE GENOMIC DNA]</scope>
    <source>
        <strain evidence="2 3">ONT-3</strain>
    </source>
</reference>